<protein>
    <submittedName>
        <fullName evidence="1">Uncharacterized protein</fullName>
    </submittedName>
</protein>
<dbReference type="EMBL" id="JABAFV010000015">
    <property type="protein sequence ID" value="NME50330.1"/>
    <property type="molecule type" value="Genomic_DNA"/>
</dbReference>
<evidence type="ECO:0000313" key="2">
    <source>
        <dbReference type="Proteomes" id="UP000588071"/>
    </source>
</evidence>
<reference evidence="1 2" key="1">
    <citation type="submission" date="2020-04" db="EMBL/GenBank/DDBJ databases">
        <authorList>
            <person name="Hitch T.C.A."/>
            <person name="Wylensek D."/>
            <person name="Clavel T."/>
        </authorList>
    </citation>
    <scope>NUCLEOTIDE SEQUENCE [LARGE SCALE GENOMIC DNA]</scope>
    <source>
        <strain evidence="1 2">WCA-380-WT-3C</strain>
    </source>
</reference>
<gene>
    <name evidence="1" type="ORF">HF857_08895</name>
</gene>
<sequence>MSKKKFSCSERGVLNLIQNFNMPINDMARKVGTHEKLDKIIGQLIRKKVRVTVKGNKYFINENSNELATNKLTKALDFAEQLKRATLYDEQRANKEELLYIADNQITLLMQVLQLLEVEDKNK</sequence>
<comment type="caution">
    <text evidence="1">The sequence shown here is derived from an EMBL/GenBank/DDBJ whole genome shotgun (WGS) entry which is preliminary data.</text>
</comment>
<dbReference type="RefSeq" id="WP_168931460.1">
    <property type="nucleotide sequence ID" value="NZ_JABAFV010000015.1"/>
</dbReference>
<name>A0A7X9NMY6_9ENTE</name>
<dbReference type="AlphaFoldDB" id="A0A7X9NMY6"/>
<proteinExistence type="predicted"/>
<evidence type="ECO:0000313" key="1">
    <source>
        <dbReference type="EMBL" id="NME50330.1"/>
    </source>
</evidence>
<accession>A0A7X9NMY6</accession>
<dbReference type="Proteomes" id="UP000588071">
    <property type="component" value="Unassembled WGS sequence"/>
</dbReference>
<organism evidence="1 2">
    <name type="scientific">Enterococcus cecorum</name>
    <dbReference type="NCBI Taxonomy" id="44008"/>
    <lineage>
        <taxon>Bacteria</taxon>
        <taxon>Bacillati</taxon>
        <taxon>Bacillota</taxon>
        <taxon>Bacilli</taxon>
        <taxon>Lactobacillales</taxon>
        <taxon>Enterococcaceae</taxon>
        <taxon>Enterococcus</taxon>
    </lineage>
</organism>